<accession>A0A8T1E6W8</accession>
<evidence type="ECO:0000313" key="4">
    <source>
        <dbReference type="EMBL" id="KAG3220413.1"/>
    </source>
</evidence>
<evidence type="ECO:0000313" key="2">
    <source>
        <dbReference type="EMBL" id="KAG2947340.1"/>
    </source>
</evidence>
<sequence>MSLERVREAVALLAAVAHADQTAAKYLLDKYCQVEAKFTDEKVAHIFSFNFVITRRVEKFGNVRGFQLVELCGTKQRKCPRK</sequence>
<evidence type="ECO:0000313" key="1">
    <source>
        <dbReference type="EMBL" id="KAG2916892.1"/>
    </source>
</evidence>
<evidence type="ECO:0000313" key="5">
    <source>
        <dbReference type="Proteomes" id="UP000736787"/>
    </source>
</evidence>
<organism evidence="2 5">
    <name type="scientific">Phytophthora cactorum</name>
    <dbReference type="NCBI Taxonomy" id="29920"/>
    <lineage>
        <taxon>Eukaryota</taxon>
        <taxon>Sar</taxon>
        <taxon>Stramenopiles</taxon>
        <taxon>Oomycota</taxon>
        <taxon>Peronosporomycetes</taxon>
        <taxon>Peronosporales</taxon>
        <taxon>Peronosporaceae</taxon>
        <taxon>Phytophthora</taxon>
    </lineage>
</organism>
<dbReference type="EMBL" id="RCMV01000265">
    <property type="protein sequence ID" value="KAG3220413.1"/>
    <property type="molecule type" value="Genomic_DNA"/>
</dbReference>
<reference evidence="2" key="1">
    <citation type="submission" date="2018-10" db="EMBL/GenBank/DDBJ databases">
        <title>Effector identification in a new, highly contiguous assembly of the strawberry crown rot pathogen Phytophthora cactorum.</title>
        <authorList>
            <person name="Armitage A.D."/>
            <person name="Nellist C.F."/>
            <person name="Bates H."/>
            <person name="Vickerstaff R.J."/>
            <person name="Harrison R.J."/>
        </authorList>
    </citation>
    <scope>NUCLEOTIDE SEQUENCE</scope>
    <source>
        <strain evidence="1">4032</strain>
        <strain evidence="2">4040</strain>
        <strain evidence="3">P415</strain>
        <strain evidence="4">P421</strain>
    </source>
</reference>
<gene>
    <name evidence="1" type="ORF">PC115_g10899</name>
    <name evidence="2" type="ORF">PC117_g6903</name>
    <name evidence="3" type="ORF">PC118_g5651</name>
    <name evidence="4" type="ORF">PC129_g8834</name>
</gene>
<evidence type="ECO:0000313" key="3">
    <source>
        <dbReference type="EMBL" id="KAG2990395.1"/>
    </source>
</evidence>
<name>A0A8T1E6W8_9STRA</name>
<comment type="caution">
    <text evidence="2">The sequence shown here is derived from an EMBL/GenBank/DDBJ whole genome shotgun (WGS) entry which is preliminary data.</text>
</comment>
<dbReference type="Proteomes" id="UP000736787">
    <property type="component" value="Unassembled WGS sequence"/>
</dbReference>
<proteinExistence type="predicted"/>
<dbReference type="Proteomes" id="UP000760860">
    <property type="component" value="Unassembled WGS sequence"/>
</dbReference>
<dbReference type="Proteomes" id="UP000697107">
    <property type="component" value="Unassembled WGS sequence"/>
</dbReference>
<dbReference type="Proteomes" id="UP000774804">
    <property type="component" value="Unassembled WGS sequence"/>
</dbReference>
<dbReference type="AlphaFoldDB" id="A0A8T1E6W8"/>
<dbReference type="EMBL" id="RCMK01000135">
    <property type="protein sequence ID" value="KAG2947340.1"/>
    <property type="molecule type" value="Genomic_DNA"/>
</dbReference>
<dbReference type="EMBL" id="RCML01000118">
    <property type="protein sequence ID" value="KAG2990395.1"/>
    <property type="molecule type" value="Genomic_DNA"/>
</dbReference>
<dbReference type="EMBL" id="RCMI01000331">
    <property type="protein sequence ID" value="KAG2916892.1"/>
    <property type="molecule type" value="Genomic_DNA"/>
</dbReference>
<protein>
    <submittedName>
        <fullName evidence="2">Uncharacterized protein</fullName>
    </submittedName>
</protein>